<keyword evidence="7" id="KW-0413">Isomerase</keyword>
<protein>
    <recommendedName>
        <fullName evidence="9">DNA 3'-5' helicase</fullName>
        <ecNumber evidence="9">5.6.2.4</ecNumber>
    </recommendedName>
    <alternativeName>
        <fullName evidence="10">DNA 3'-5' helicase II</fullName>
    </alternativeName>
</protein>
<dbReference type="Pfam" id="PF00580">
    <property type="entry name" value="UvrD-helicase"/>
    <property type="match status" value="1"/>
</dbReference>
<evidence type="ECO:0000256" key="6">
    <source>
        <dbReference type="ARBA" id="ARBA00023125"/>
    </source>
</evidence>
<dbReference type="PROSITE" id="PS51217">
    <property type="entry name" value="UVRD_HELICASE_CTER"/>
    <property type="match status" value="1"/>
</dbReference>
<keyword evidence="4 12" id="KW-0347">Helicase</keyword>
<dbReference type="PROSITE" id="PS51198">
    <property type="entry name" value="UVRD_HELICASE_ATP_BIND"/>
    <property type="match status" value="1"/>
</dbReference>
<comment type="catalytic activity">
    <reaction evidence="8">
        <text>Couples ATP hydrolysis with the unwinding of duplex DNA by translocating in the 3'-5' direction.</text>
        <dbReference type="EC" id="5.6.2.4"/>
    </reaction>
</comment>
<dbReference type="GO" id="GO:0005524">
    <property type="term" value="F:ATP binding"/>
    <property type="evidence" value="ECO:0007669"/>
    <property type="project" value="UniProtKB-UniRule"/>
</dbReference>
<feature type="region of interest" description="Disordered" evidence="13">
    <location>
        <begin position="183"/>
        <end position="205"/>
    </location>
</feature>
<evidence type="ECO:0000256" key="13">
    <source>
        <dbReference type="SAM" id="MobiDB-lite"/>
    </source>
</evidence>
<evidence type="ECO:0000256" key="1">
    <source>
        <dbReference type="ARBA" id="ARBA00009922"/>
    </source>
</evidence>
<dbReference type="InterPro" id="IPR014017">
    <property type="entry name" value="DNA_helicase_UvrD-like_C"/>
</dbReference>
<dbReference type="InterPro" id="IPR013986">
    <property type="entry name" value="DExx_box_DNA_helicase_dom_sf"/>
</dbReference>
<evidence type="ECO:0000259" key="15">
    <source>
        <dbReference type="PROSITE" id="PS51217"/>
    </source>
</evidence>
<evidence type="ECO:0000313" key="16">
    <source>
        <dbReference type="EMBL" id="RKP43465.1"/>
    </source>
</evidence>
<dbReference type="Pfam" id="PF13361">
    <property type="entry name" value="UvrD_C"/>
    <property type="match status" value="1"/>
</dbReference>
<dbReference type="GO" id="GO:0003677">
    <property type="term" value="F:DNA binding"/>
    <property type="evidence" value="ECO:0007669"/>
    <property type="project" value="UniProtKB-KW"/>
</dbReference>
<evidence type="ECO:0000256" key="9">
    <source>
        <dbReference type="ARBA" id="ARBA00034808"/>
    </source>
</evidence>
<evidence type="ECO:0000256" key="5">
    <source>
        <dbReference type="ARBA" id="ARBA00022840"/>
    </source>
</evidence>
<evidence type="ECO:0000256" key="4">
    <source>
        <dbReference type="ARBA" id="ARBA00022806"/>
    </source>
</evidence>
<keyword evidence="17" id="KW-1185">Reference proteome</keyword>
<dbReference type="GO" id="GO:0016887">
    <property type="term" value="F:ATP hydrolysis activity"/>
    <property type="evidence" value="ECO:0007669"/>
    <property type="project" value="RHEA"/>
</dbReference>
<keyword evidence="3 12" id="KW-0378">Hydrolase</keyword>
<keyword evidence="2 12" id="KW-0547">Nucleotide-binding</keyword>
<dbReference type="InterPro" id="IPR010359">
    <property type="entry name" value="IrrE_HExxH"/>
</dbReference>
<dbReference type="Pfam" id="PF06114">
    <property type="entry name" value="Peptidase_M78"/>
    <property type="match status" value="1"/>
</dbReference>
<evidence type="ECO:0000256" key="3">
    <source>
        <dbReference type="ARBA" id="ARBA00022801"/>
    </source>
</evidence>
<dbReference type="SUPFAM" id="SSF52540">
    <property type="entry name" value="P-loop containing nucleoside triphosphate hydrolases"/>
    <property type="match status" value="1"/>
</dbReference>
<dbReference type="Proteomes" id="UP000280434">
    <property type="component" value="Unassembled WGS sequence"/>
</dbReference>
<accession>A0A494WY37</accession>
<comment type="caution">
    <text evidence="16">The sequence shown here is derived from an EMBL/GenBank/DDBJ whole genome shotgun (WGS) entry which is preliminary data.</text>
</comment>
<feature type="domain" description="UvrD-like helicase ATP-binding" evidence="14">
    <location>
        <begin position="198"/>
        <end position="493"/>
    </location>
</feature>
<evidence type="ECO:0000256" key="12">
    <source>
        <dbReference type="PROSITE-ProRule" id="PRU00560"/>
    </source>
</evidence>
<feature type="binding site" evidence="12">
    <location>
        <begin position="219"/>
        <end position="226"/>
    </location>
    <ligand>
        <name>ATP</name>
        <dbReference type="ChEBI" id="CHEBI:30616"/>
    </ligand>
</feature>
<evidence type="ECO:0000256" key="10">
    <source>
        <dbReference type="ARBA" id="ARBA00034923"/>
    </source>
</evidence>
<dbReference type="AlphaFoldDB" id="A0A494WY37"/>
<dbReference type="Gene3D" id="3.40.50.300">
    <property type="entry name" value="P-loop containing nucleotide triphosphate hydrolases"/>
    <property type="match status" value="2"/>
</dbReference>
<evidence type="ECO:0000256" key="8">
    <source>
        <dbReference type="ARBA" id="ARBA00034617"/>
    </source>
</evidence>
<dbReference type="RefSeq" id="WP_121281738.1">
    <property type="nucleotide sequence ID" value="NZ_RBZV01000020.1"/>
</dbReference>
<dbReference type="PANTHER" id="PTHR11070">
    <property type="entry name" value="UVRD / RECB / PCRA DNA HELICASE FAMILY MEMBER"/>
    <property type="match status" value="1"/>
</dbReference>
<evidence type="ECO:0000256" key="7">
    <source>
        <dbReference type="ARBA" id="ARBA00023235"/>
    </source>
</evidence>
<evidence type="ECO:0000256" key="11">
    <source>
        <dbReference type="ARBA" id="ARBA00048988"/>
    </source>
</evidence>
<comment type="similarity">
    <text evidence="1">Belongs to the helicase family. UvrD subfamily.</text>
</comment>
<proteinExistence type="inferred from homology"/>
<dbReference type="InterPro" id="IPR014016">
    <property type="entry name" value="UvrD-like_ATP-bd"/>
</dbReference>
<feature type="domain" description="UvrD-like helicase C-terminal" evidence="15">
    <location>
        <begin position="497"/>
        <end position="775"/>
    </location>
</feature>
<dbReference type="EC" id="5.6.2.4" evidence="9"/>
<keyword evidence="5 12" id="KW-0067">ATP-binding</keyword>
<dbReference type="GO" id="GO:0000725">
    <property type="term" value="P:recombinational repair"/>
    <property type="evidence" value="ECO:0007669"/>
    <property type="project" value="TreeGrafter"/>
</dbReference>
<dbReference type="Gene3D" id="1.10.486.10">
    <property type="entry name" value="PCRA, domain 4"/>
    <property type="match status" value="1"/>
</dbReference>
<evidence type="ECO:0000313" key="17">
    <source>
        <dbReference type="Proteomes" id="UP000280434"/>
    </source>
</evidence>
<keyword evidence="6" id="KW-0238">DNA-binding</keyword>
<dbReference type="InterPro" id="IPR027417">
    <property type="entry name" value="P-loop_NTPase"/>
</dbReference>
<dbReference type="GO" id="GO:0043138">
    <property type="term" value="F:3'-5' DNA helicase activity"/>
    <property type="evidence" value="ECO:0007669"/>
    <property type="project" value="UniProtKB-EC"/>
</dbReference>
<evidence type="ECO:0000256" key="2">
    <source>
        <dbReference type="ARBA" id="ARBA00022741"/>
    </source>
</evidence>
<dbReference type="OrthoDB" id="9806690at2"/>
<comment type="catalytic activity">
    <reaction evidence="11">
        <text>ATP + H2O = ADP + phosphate + H(+)</text>
        <dbReference type="Rhea" id="RHEA:13065"/>
        <dbReference type="ChEBI" id="CHEBI:15377"/>
        <dbReference type="ChEBI" id="CHEBI:15378"/>
        <dbReference type="ChEBI" id="CHEBI:30616"/>
        <dbReference type="ChEBI" id="CHEBI:43474"/>
        <dbReference type="ChEBI" id="CHEBI:456216"/>
        <dbReference type="EC" id="5.6.2.4"/>
    </reaction>
</comment>
<sequence length="1109" mass="121861">MTPFHTAREAATQLRHQLFADAATSGIPSNQVIDAVAAENAEDFDISDAEPDDEALGTADAVLVRKFRQIVVRNDVPSGERAFLVAHEFGHWKLHHEGHEGCHKVVDSTLKPEDGDTFGAQKIEAYGARERAELQANIFARELLLPRAVARGLFLAGKTATQLAQDLDVPLELVRQQLLDGLLLPEPPESSDEPPQPITPTKDQIAAATSSAKTSLVVAGPGTGKTATLLMRVQHLLAEGAKPESLLLLTFSNRAARELVDRLQELGITNAHDIWVGTFHAFGLEFLRKNHEQFGLRPRFGVADKMAQIAVLEPHIYGLGLTAFNPLGDPLDWLKDVISTIQRAKDELADASEFADAVDQSAPDTSDEALARQYDVVKLYRCYESKMQANGSLVDMGDLVMLPALALKMDFAKYTSSVGRFKHILVDEYQDVNRASAQLVKALAAHAKSLWVVGDARQAIYRFRGASMRNIVRFGDDFPTHTTFPLNENRRSFEEVIRVFEHTGREGNPLQMMLPLDDVGSARGHSGIKPRHVQCATDDVVRGELAANVRRIHNLGVAYRDQVILASTHETCSTAADSLNAAGVPALHLGDIFQRPEIKDLLALLQLFIDRSGSGLLRVSRLPGLELPPADVEKLLGWCKANRPVPLSWVAAPPTGLSSKSTAALKRWATAFDGLASADSPWEVACQLLLDRTDILRAHLAGSSILDITRHIALWQFIYYLRVPDGGRVYQTVGSFITRLRRRLRVGDDRELRIPPPEADSLDAVAVMTIHGSKGLEFEAVHLVDIDAKHFRMGTDSDLVPQSLFQSIAPIENFEEQSEASNKLYVALSRAREHLVLYETKAMYNAACVAAITGAAHLFERVQGRATVSKVPASPSGSSPVAPPAAYEFTGFLSYRVCPRRYYYDFIKELSPAAGLHPAALIEGAVMRELFAPYGEEPGEPPAEVGKVLASLGPAFKDSVPHFRAYADQLLRSGRAWLGARRAAMAKPFDIECAGVPLHVSPHRITKTNSGSVVKIEFVRVKPSGKLSRQHKTLKWVLKYMAEAYPRYSFQGSIFVLSTGTEESVSPYGRLPDDFFLVPIAQALMAGNFDAKPNPWECPKCRHFLHCPA</sequence>
<dbReference type="PANTHER" id="PTHR11070:SF2">
    <property type="entry name" value="ATP-DEPENDENT DNA HELICASE SRS2"/>
    <property type="match status" value="1"/>
</dbReference>
<dbReference type="InterPro" id="IPR000212">
    <property type="entry name" value="DNA_helicase_UvrD/REP"/>
</dbReference>
<evidence type="ECO:0000259" key="14">
    <source>
        <dbReference type="PROSITE" id="PS51198"/>
    </source>
</evidence>
<dbReference type="CDD" id="cd17932">
    <property type="entry name" value="DEXQc_UvrD"/>
    <property type="match status" value="1"/>
</dbReference>
<organism evidence="16 17">
    <name type="scientific">Trinickia fusca</name>
    <dbReference type="NCBI Taxonomy" id="2419777"/>
    <lineage>
        <taxon>Bacteria</taxon>
        <taxon>Pseudomonadati</taxon>
        <taxon>Pseudomonadota</taxon>
        <taxon>Betaproteobacteria</taxon>
        <taxon>Burkholderiales</taxon>
        <taxon>Burkholderiaceae</taxon>
        <taxon>Trinickia</taxon>
    </lineage>
</organism>
<gene>
    <name evidence="16" type="ORF">D7S89_25950</name>
</gene>
<dbReference type="Gene3D" id="1.10.10.160">
    <property type="match status" value="1"/>
</dbReference>
<reference evidence="16 17" key="1">
    <citation type="submission" date="2018-10" db="EMBL/GenBank/DDBJ databases">
        <title>Paraburkholderia sp. 7MK8-2, isolated from soil.</title>
        <authorList>
            <person name="Gao Z.-H."/>
            <person name="Qiu L.-H."/>
        </authorList>
    </citation>
    <scope>NUCLEOTIDE SEQUENCE [LARGE SCALE GENOMIC DNA]</scope>
    <source>
        <strain evidence="16 17">7MK8-2</strain>
    </source>
</reference>
<dbReference type="Gene3D" id="1.10.10.2910">
    <property type="match status" value="1"/>
</dbReference>
<dbReference type="EMBL" id="RBZV01000020">
    <property type="protein sequence ID" value="RKP43465.1"/>
    <property type="molecule type" value="Genomic_DNA"/>
</dbReference>
<name>A0A494WY37_9BURK</name>